<dbReference type="Proteomes" id="UP000075880">
    <property type="component" value="Unassembled WGS sequence"/>
</dbReference>
<feature type="compositionally biased region" description="Low complexity" evidence="1">
    <location>
        <begin position="40"/>
        <end position="59"/>
    </location>
</feature>
<feature type="region of interest" description="Disordered" evidence="1">
    <location>
        <begin position="1071"/>
        <end position="1116"/>
    </location>
</feature>
<feature type="compositionally biased region" description="Polar residues" evidence="1">
    <location>
        <begin position="551"/>
        <end position="571"/>
    </location>
</feature>
<feature type="compositionally biased region" description="Basic and acidic residues" evidence="1">
    <location>
        <begin position="733"/>
        <end position="744"/>
    </location>
</feature>
<feature type="region of interest" description="Disordered" evidence="1">
    <location>
        <begin position="40"/>
        <end position="74"/>
    </location>
</feature>
<sequence>MDVSDSFTGDELIPDSCLESEWIDEDEVFAILKQWETRSGASGSNKAASSWSSNNISGNTPNQSFSSDGNVSQKQDILPTGCENVIDSNQKQLILDDLDSALREKEQLLATNGSSPRFLDTGTFTRPKKRLDVNLLNSNSTSVDSNGFSTSAQHELAGHGGSPLLNVQIGGPVTPAALATSATGNRLLMQRSWLNDVSPPCSIMNSMEYSANEKMMNCSSLITSGDFSSVGCLLNASDDGSGASGLNVTTVANASYNGYNLYSVIEDRQRLENLCLDDESTLTKDCNISRTDLNAIESVSGVSTMQNSYESGPGKGSGGSSGVMAASCKSSFEDDLVHQIAGDGNVTTTISIPANETFAVPADPSEGDEDSRLARTLINGGGTYDMRRPRNFNTYRKPRSSLNQTFEGLPKVDPGTCPVLPVNERTFDGQMPEAVVPSDKHTVMNSTFGIVGDEQVGGGVTNGTFVRNRTIPKDDVRLINITHDGGDIDPPTSSVTPPPAIPFDRTFKRRPRNGGTFAEEDANVLAALQSPLRPTTIGEDGDGAILESEQQHGQHTPNGTSTMSGDSSMLVQSTPFHGPHIQLKGVPEIPDISPISSEPAGRKSVPGGRNVVIRRSRNLEHDLRNATYDAANDEPLDLETDDFDVQIRRLPPLPAAVPGASSGTADIANFLDAEKRISLQHFELFEKSILESEHSGMDFDEMLDSLTADVRRTEENDKLRQSLDNIKKRHSRINLEKQQQDEMKRKLHLQQPQDGIATLEPTDNKLTDSITKSMSSSNGSDRLLNRRSRYNEDVQLNLSPQQQQQSNTTVTNGTEEAPGEADPASTVSEVEAYDRKNRDRFKTIRLGRKRDDALGAALPDVDQELGQTEPYSLGMTSGAVEDDATGQVVPDSNSTNSSNSSAFNRVDHNTQKMGAPWMNSRLTGGNQHLSMKTDLRRDEDDVFKKPQAIPQSPSGLARPSQPGESRLRSTLSKPRFYGAGAGATNPHGFGIQRRELTLPLGNKSSSTDCLEQREDDYFQQHQEQPLQQQQQQQQAPASRLATTSKLGGGSGGLIGTGRYTQFGLQNRSQQYQLAGHQQQPHPPALKSPMGTKSKSYHSLTFGQTNSSGYGGSSSNLSKLHGSSALQLKLKHNSSNTELKSNTSKQRSSLQQQSPLARTSGQGIYPSHSPAVRASLPLVRPANQSLPGAAHQPSIATRSSQNNSSFNAAAMANQFALNATTTTTTTTTLSGGVQMRTASGIAKTSRLGLVRPSSGYFSYSTHRKHPDSDTESINSLSSSSASSRGSLYRVDSQSIANNVQQPHLPIASATRTNSVEDVCNGTGVGGGVSNGLLTKLNGTGAGLTTYHGATVEGSKAASAGVTVQPGTGLKQPMAIAGAGAKPSGLRPPSAIRPPSVRSGLPRPTSYIRR</sequence>
<dbReference type="EnsemblMetazoa" id="ENSAATROPT007288">
    <property type="protein sequence ID" value="ENSAATROPP006522"/>
    <property type="gene ID" value="ENSAATROPG005939"/>
</dbReference>
<feature type="region of interest" description="Disordered" evidence="1">
    <location>
        <begin position="379"/>
        <end position="398"/>
    </location>
</feature>
<feature type="compositionally biased region" description="Polar residues" evidence="1">
    <location>
        <begin position="60"/>
        <end position="74"/>
    </location>
</feature>
<feature type="region of interest" description="Disordered" evidence="1">
    <location>
        <begin position="796"/>
        <end position="833"/>
    </location>
</feature>
<feature type="compositionally biased region" description="Low complexity" evidence="1">
    <location>
        <begin position="796"/>
        <end position="812"/>
    </location>
</feature>
<feature type="compositionally biased region" description="Polar residues" evidence="1">
    <location>
        <begin position="1134"/>
        <end position="1161"/>
    </location>
</feature>
<feature type="compositionally biased region" description="Polar residues" evidence="1">
    <location>
        <begin position="1090"/>
        <end position="1105"/>
    </location>
</feature>
<feature type="region of interest" description="Disordered" evidence="1">
    <location>
        <begin position="1134"/>
        <end position="1168"/>
    </location>
</feature>
<evidence type="ECO:0000313" key="3">
    <source>
        <dbReference type="Proteomes" id="UP000075880"/>
    </source>
</evidence>
<proteinExistence type="predicted"/>
<keyword evidence="3" id="KW-1185">Reference proteome</keyword>
<protein>
    <submittedName>
        <fullName evidence="2">Uncharacterized protein</fullName>
    </submittedName>
</protein>
<feature type="region of interest" description="Disordered" evidence="1">
    <location>
        <begin position="1182"/>
        <end position="1201"/>
    </location>
</feature>
<reference evidence="2" key="1">
    <citation type="submission" date="2024-04" db="UniProtKB">
        <authorList>
            <consortium name="EnsemblMetazoa"/>
        </authorList>
    </citation>
    <scope>IDENTIFICATION</scope>
    <source>
        <strain evidence="2">EBRO</strain>
    </source>
</reference>
<feature type="region of interest" description="Disordered" evidence="1">
    <location>
        <begin position="717"/>
        <end position="784"/>
    </location>
</feature>
<feature type="compositionally biased region" description="Polar residues" evidence="1">
    <location>
        <begin position="767"/>
        <end position="780"/>
    </location>
</feature>
<feature type="region of interest" description="Disordered" evidence="1">
    <location>
        <begin position="1259"/>
        <end position="1283"/>
    </location>
</feature>
<feature type="compositionally biased region" description="Low complexity" evidence="1">
    <location>
        <begin position="1019"/>
        <end position="1034"/>
    </location>
</feature>
<accession>A0AAG5D597</accession>
<feature type="compositionally biased region" description="Low complexity" evidence="1">
    <location>
        <begin position="1270"/>
        <end position="1283"/>
    </location>
</feature>
<organism evidence="2 3">
    <name type="scientific">Anopheles atroparvus</name>
    <name type="common">European mosquito</name>
    <dbReference type="NCBI Taxonomy" id="41427"/>
    <lineage>
        <taxon>Eukaryota</taxon>
        <taxon>Metazoa</taxon>
        <taxon>Ecdysozoa</taxon>
        <taxon>Arthropoda</taxon>
        <taxon>Hexapoda</taxon>
        <taxon>Insecta</taxon>
        <taxon>Pterygota</taxon>
        <taxon>Neoptera</taxon>
        <taxon>Endopterygota</taxon>
        <taxon>Diptera</taxon>
        <taxon>Nematocera</taxon>
        <taxon>Culicoidea</taxon>
        <taxon>Culicidae</taxon>
        <taxon>Anophelinae</taxon>
        <taxon>Anopheles</taxon>
    </lineage>
</organism>
<feature type="region of interest" description="Disordered" evidence="1">
    <location>
        <begin position="483"/>
        <end position="514"/>
    </location>
</feature>
<name>A0AAG5D597_ANOAO</name>
<evidence type="ECO:0000256" key="1">
    <source>
        <dbReference type="SAM" id="MobiDB-lite"/>
    </source>
</evidence>
<feature type="region of interest" description="Disordered" evidence="1">
    <location>
        <begin position="883"/>
        <end position="905"/>
    </location>
</feature>
<feature type="region of interest" description="Disordered" evidence="1">
    <location>
        <begin position="1361"/>
        <end position="1408"/>
    </location>
</feature>
<feature type="region of interest" description="Disordered" evidence="1">
    <location>
        <begin position="549"/>
        <end position="571"/>
    </location>
</feature>
<feature type="region of interest" description="Disordered" evidence="1">
    <location>
        <begin position="938"/>
        <end position="968"/>
    </location>
</feature>
<feature type="compositionally biased region" description="Low complexity" evidence="1">
    <location>
        <begin position="892"/>
        <end position="901"/>
    </location>
</feature>
<feature type="region of interest" description="Disordered" evidence="1">
    <location>
        <begin position="859"/>
        <end position="878"/>
    </location>
</feature>
<feature type="compositionally biased region" description="Gly residues" evidence="1">
    <location>
        <begin position="1046"/>
        <end position="1055"/>
    </location>
</feature>
<feature type="region of interest" description="Disordered" evidence="1">
    <location>
        <begin position="1019"/>
        <end position="1058"/>
    </location>
</feature>
<evidence type="ECO:0000313" key="2">
    <source>
        <dbReference type="EnsemblMetazoa" id="ENSAATROPP006522"/>
    </source>
</evidence>